<organism evidence="2">
    <name type="scientific">Anopheles marajoara</name>
    <dbReference type="NCBI Taxonomy" id="58244"/>
    <lineage>
        <taxon>Eukaryota</taxon>
        <taxon>Metazoa</taxon>
        <taxon>Ecdysozoa</taxon>
        <taxon>Arthropoda</taxon>
        <taxon>Hexapoda</taxon>
        <taxon>Insecta</taxon>
        <taxon>Pterygota</taxon>
        <taxon>Neoptera</taxon>
        <taxon>Endopterygota</taxon>
        <taxon>Diptera</taxon>
        <taxon>Nematocera</taxon>
        <taxon>Culicoidea</taxon>
        <taxon>Culicidae</taxon>
        <taxon>Anophelinae</taxon>
        <taxon>Anopheles</taxon>
    </lineage>
</organism>
<keyword evidence="1" id="KW-0732">Signal</keyword>
<evidence type="ECO:0000256" key="1">
    <source>
        <dbReference type="SAM" id="SignalP"/>
    </source>
</evidence>
<feature type="chain" id="PRO_5014720889" evidence="1">
    <location>
        <begin position="32"/>
        <end position="133"/>
    </location>
</feature>
<protein>
    <submittedName>
        <fullName evidence="2">Putative secreted protein</fullName>
    </submittedName>
</protein>
<dbReference type="AlphaFoldDB" id="A0A2M4C6S7"/>
<reference evidence="2" key="1">
    <citation type="submission" date="2018-01" db="EMBL/GenBank/DDBJ databases">
        <title>An insight into the sialome of Amazonian anophelines.</title>
        <authorList>
            <person name="Ribeiro J.M."/>
            <person name="Scarpassa V."/>
            <person name="Calvo E."/>
        </authorList>
    </citation>
    <scope>NUCLEOTIDE SEQUENCE</scope>
    <source>
        <tissue evidence="2">Salivary glands</tissue>
    </source>
</reference>
<feature type="signal peptide" evidence="1">
    <location>
        <begin position="1"/>
        <end position="31"/>
    </location>
</feature>
<accession>A0A2M4C6S7</accession>
<dbReference type="EMBL" id="GGFJ01011901">
    <property type="protein sequence ID" value="MBW61042.1"/>
    <property type="molecule type" value="Transcribed_RNA"/>
</dbReference>
<proteinExistence type="predicted"/>
<sequence length="133" mass="14554">MKLGRRPRRTGCRLLQQLLLLLLRMLFACRGRCLNRTVAVAIVHDQFRRRVLDDGHFASAAAATYATAATTTATAAAAATPGATSTATAAITTVCRYQCWMDCIYGDLFSDRQGIARFPLIARFAPTLRWSSA</sequence>
<evidence type="ECO:0000313" key="2">
    <source>
        <dbReference type="EMBL" id="MBW61042.1"/>
    </source>
</evidence>
<name>A0A2M4C6S7_9DIPT</name>